<dbReference type="InterPro" id="IPR057246">
    <property type="entry name" value="CARBOXYPEPT_ZN_1"/>
</dbReference>
<feature type="signal peptide" evidence="10">
    <location>
        <begin position="1"/>
        <end position="26"/>
    </location>
</feature>
<organism evidence="12 13">
    <name type="scientific">Guptibacillus hwajinpoensis</name>
    <dbReference type="NCBI Taxonomy" id="208199"/>
    <lineage>
        <taxon>Bacteria</taxon>
        <taxon>Bacillati</taxon>
        <taxon>Bacillota</taxon>
        <taxon>Bacilli</taxon>
        <taxon>Bacillales</taxon>
        <taxon>Guptibacillaceae</taxon>
        <taxon>Guptibacillus</taxon>
    </lineage>
</organism>
<keyword evidence="5" id="KW-0378">Hydrolase</keyword>
<dbReference type="PROSITE" id="PS52035">
    <property type="entry name" value="PEPTIDASE_M14"/>
    <property type="match status" value="1"/>
</dbReference>
<name>A0A845EVV3_9BACL</name>
<proteinExistence type="inferred from homology"/>
<feature type="domain" description="Peptidase M14" evidence="11">
    <location>
        <begin position="43"/>
        <end position="344"/>
    </location>
</feature>
<comment type="similarity">
    <text evidence="2 8">Belongs to the peptidase M14 family.</text>
</comment>
<comment type="caution">
    <text evidence="12">The sequence shown here is derived from an EMBL/GenBank/DDBJ whole genome shotgun (WGS) entry which is preliminary data.</text>
</comment>
<evidence type="ECO:0000256" key="8">
    <source>
        <dbReference type="PROSITE-ProRule" id="PRU01379"/>
    </source>
</evidence>
<dbReference type="Proteomes" id="UP000447833">
    <property type="component" value="Unassembled WGS sequence"/>
</dbReference>
<reference evidence="12 13" key="1">
    <citation type="submission" date="2019-11" db="EMBL/GenBank/DDBJ databases">
        <title>Genome sequences of 17 halophilic strains isolated from different environments.</title>
        <authorList>
            <person name="Furrow R.E."/>
        </authorList>
    </citation>
    <scope>NUCLEOTIDE SEQUENCE [LARGE SCALE GENOMIC DNA]</scope>
    <source>
        <strain evidence="12 13">22506_14_FS</strain>
    </source>
</reference>
<evidence type="ECO:0000256" key="3">
    <source>
        <dbReference type="ARBA" id="ARBA00022670"/>
    </source>
</evidence>
<evidence type="ECO:0000256" key="4">
    <source>
        <dbReference type="ARBA" id="ARBA00022723"/>
    </source>
</evidence>
<dbReference type="Gene3D" id="3.40.630.10">
    <property type="entry name" value="Zn peptidases"/>
    <property type="match status" value="1"/>
</dbReference>
<keyword evidence="3" id="KW-0645">Protease</keyword>
<evidence type="ECO:0000259" key="11">
    <source>
        <dbReference type="PROSITE" id="PS52035"/>
    </source>
</evidence>
<dbReference type="GO" id="GO:0006508">
    <property type="term" value="P:proteolysis"/>
    <property type="evidence" value="ECO:0007669"/>
    <property type="project" value="UniProtKB-KW"/>
</dbReference>
<sequence length="344" mass="38467">MKKKIFTLTLSAVIASSTMASVPSFAQGNGPDVNGKETVQTAMLTTYDEMSSFLVKENQKQESMDLEVIGKTTKDRDIYLVKYITNPENPTILFLTQQHGNEALTTEGALDYIRHLGSNSQGNQELLKNVNILILPMYNADGAMGDVNFELENYLASGRNLTRYNADRLDLNRDHVNKVAPETKALHENVLSKYDIDYMIDFHHQGTQEEYDGKPTSGSLLTPQSSEVKPEVKEQSKQLATVLYQGLESKGWSHVFKYDEPTQNPNVASNAMALQYDIPVILFEMRGMADGNYEPYVLGQKSNGYLTKQAFLAMSTTAQAIADRSIDQADPGVYDNLPEQIYNY</sequence>
<evidence type="ECO:0000256" key="2">
    <source>
        <dbReference type="ARBA" id="ARBA00005988"/>
    </source>
</evidence>
<dbReference type="PANTHER" id="PTHR11705">
    <property type="entry name" value="PROTEASE FAMILY M14 CARBOXYPEPTIDASE A,B"/>
    <property type="match status" value="1"/>
</dbReference>
<keyword evidence="4" id="KW-0479">Metal-binding</keyword>
<keyword evidence="6" id="KW-0862">Zinc</keyword>
<keyword evidence="10" id="KW-0732">Signal</keyword>
<evidence type="ECO:0000313" key="12">
    <source>
        <dbReference type="EMBL" id="MYL62235.1"/>
    </source>
</evidence>
<dbReference type="SMART" id="SM00631">
    <property type="entry name" value="Zn_pept"/>
    <property type="match status" value="1"/>
</dbReference>
<accession>A0A845EVV3</accession>
<evidence type="ECO:0000256" key="10">
    <source>
        <dbReference type="SAM" id="SignalP"/>
    </source>
</evidence>
<dbReference type="EMBL" id="WMEY01000001">
    <property type="protein sequence ID" value="MYL62235.1"/>
    <property type="molecule type" value="Genomic_DNA"/>
</dbReference>
<evidence type="ECO:0000256" key="5">
    <source>
        <dbReference type="ARBA" id="ARBA00022801"/>
    </source>
</evidence>
<protein>
    <submittedName>
        <fullName evidence="12">Carboxypeptidase</fullName>
    </submittedName>
</protein>
<keyword evidence="12" id="KW-0121">Carboxypeptidase</keyword>
<comment type="caution">
    <text evidence="8">Lacks conserved residue(s) required for the propagation of feature annotation.</text>
</comment>
<dbReference type="GO" id="GO:0008270">
    <property type="term" value="F:zinc ion binding"/>
    <property type="evidence" value="ECO:0007669"/>
    <property type="project" value="InterPro"/>
</dbReference>
<dbReference type="PANTHER" id="PTHR11705:SF143">
    <property type="entry name" value="SLL0236 PROTEIN"/>
    <property type="match status" value="1"/>
</dbReference>
<dbReference type="GO" id="GO:0004181">
    <property type="term" value="F:metallocarboxypeptidase activity"/>
    <property type="evidence" value="ECO:0007669"/>
    <property type="project" value="InterPro"/>
</dbReference>
<feature type="compositionally biased region" description="Polar residues" evidence="9">
    <location>
        <begin position="216"/>
        <end position="227"/>
    </location>
</feature>
<dbReference type="PROSITE" id="PS00132">
    <property type="entry name" value="CARBOXYPEPT_ZN_1"/>
    <property type="match status" value="1"/>
</dbReference>
<dbReference type="Pfam" id="PF00246">
    <property type="entry name" value="Peptidase_M14"/>
    <property type="match status" value="1"/>
</dbReference>
<evidence type="ECO:0000256" key="6">
    <source>
        <dbReference type="ARBA" id="ARBA00022833"/>
    </source>
</evidence>
<dbReference type="RefSeq" id="WP_160918103.1">
    <property type="nucleotide sequence ID" value="NZ_WMEY01000001.1"/>
</dbReference>
<dbReference type="GO" id="GO:0005615">
    <property type="term" value="C:extracellular space"/>
    <property type="evidence" value="ECO:0007669"/>
    <property type="project" value="TreeGrafter"/>
</dbReference>
<evidence type="ECO:0000256" key="9">
    <source>
        <dbReference type="SAM" id="MobiDB-lite"/>
    </source>
</evidence>
<gene>
    <name evidence="12" type="ORF">GLW07_02580</name>
</gene>
<feature type="region of interest" description="Disordered" evidence="9">
    <location>
        <begin position="208"/>
        <end position="227"/>
    </location>
</feature>
<evidence type="ECO:0000256" key="7">
    <source>
        <dbReference type="ARBA" id="ARBA00023049"/>
    </source>
</evidence>
<evidence type="ECO:0000313" key="13">
    <source>
        <dbReference type="Proteomes" id="UP000447833"/>
    </source>
</evidence>
<dbReference type="SUPFAM" id="SSF53187">
    <property type="entry name" value="Zn-dependent exopeptidases"/>
    <property type="match status" value="1"/>
</dbReference>
<dbReference type="AlphaFoldDB" id="A0A845EVV3"/>
<evidence type="ECO:0000256" key="1">
    <source>
        <dbReference type="ARBA" id="ARBA00001947"/>
    </source>
</evidence>
<comment type="cofactor">
    <cofactor evidence="1">
        <name>Zn(2+)</name>
        <dbReference type="ChEBI" id="CHEBI:29105"/>
    </cofactor>
</comment>
<keyword evidence="7" id="KW-0482">Metalloprotease</keyword>
<dbReference type="InterPro" id="IPR000834">
    <property type="entry name" value="Peptidase_M14"/>
</dbReference>
<feature type="chain" id="PRO_5033060293" evidence="10">
    <location>
        <begin position="27"/>
        <end position="344"/>
    </location>
</feature>